<proteinExistence type="predicted"/>
<dbReference type="EMBL" id="CAESAO010000104">
    <property type="protein sequence ID" value="CAB4345577.1"/>
    <property type="molecule type" value="Genomic_DNA"/>
</dbReference>
<name>A0A6J5ZXM4_9ZZZZ</name>
<dbReference type="GO" id="GO:0003841">
    <property type="term" value="F:1-acylglycerol-3-phosphate O-acyltransferase activity"/>
    <property type="evidence" value="ECO:0007669"/>
    <property type="project" value="TreeGrafter"/>
</dbReference>
<accession>A0A6J5ZXM4</accession>
<organism evidence="4">
    <name type="scientific">freshwater metagenome</name>
    <dbReference type="NCBI Taxonomy" id="449393"/>
    <lineage>
        <taxon>unclassified sequences</taxon>
        <taxon>metagenomes</taxon>
        <taxon>ecological metagenomes</taxon>
    </lineage>
</organism>
<evidence type="ECO:0000256" key="2">
    <source>
        <dbReference type="ARBA" id="ARBA00023315"/>
    </source>
</evidence>
<keyword evidence="2" id="KW-0012">Acyltransferase</keyword>
<dbReference type="AlphaFoldDB" id="A0A6J5ZXM4"/>
<evidence type="ECO:0000259" key="3">
    <source>
        <dbReference type="SMART" id="SM00563"/>
    </source>
</evidence>
<keyword evidence="1" id="KW-0808">Transferase</keyword>
<dbReference type="Pfam" id="PF01553">
    <property type="entry name" value="Acyltransferase"/>
    <property type="match status" value="1"/>
</dbReference>
<dbReference type="InterPro" id="IPR002123">
    <property type="entry name" value="Plipid/glycerol_acylTrfase"/>
</dbReference>
<sequence>MGEQKTPAADEKLVAIKEQVYKDPRPIEQLQKYYDWPMTHKPGPIYDVVRLLLSTLVWVPYRARSVNSRRVPTSGPVIFAPNHFSNIDHFFVGAFTRRKLQFMAKSQLYHGWMSWVYKTGGVFPVRRGVRDEQSFQVVDSILSRGGCICMYCEGGRSRTGKMAEKPKPGIGRVALQSGAVVVPVAIYGSQKVRNWKKLQAPKVRVSFGEPLRYEIVADPTREQQQLVADEIFAEIRKLYVELEASAGG</sequence>
<reference evidence="4" key="1">
    <citation type="submission" date="2020-05" db="EMBL/GenBank/DDBJ databases">
        <authorList>
            <person name="Chiriac C."/>
            <person name="Salcher M."/>
            <person name="Ghai R."/>
            <person name="Kavagutti S V."/>
        </authorList>
    </citation>
    <scope>NUCLEOTIDE SEQUENCE</scope>
</reference>
<dbReference type="CDD" id="cd07989">
    <property type="entry name" value="LPLAT_AGPAT-like"/>
    <property type="match status" value="1"/>
</dbReference>
<dbReference type="GO" id="GO:0006654">
    <property type="term" value="P:phosphatidic acid biosynthetic process"/>
    <property type="evidence" value="ECO:0007669"/>
    <property type="project" value="TreeGrafter"/>
</dbReference>
<protein>
    <submittedName>
        <fullName evidence="4">Unannotated protein</fullName>
    </submittedName>
</protein>
<dbReference type="PANTHER" id="PTHR10434">
    <property type="entry name" value="1-ACYL-SN-GLYCEROL-3-PHOSPHATE ACYLTRANSFERASE"/>
    <property type="match status" value="1"/>
</dbReference>
<feature type="domain" description="Phospholipid/glycerol acyltransferase" evidence="3">
    <location>
        <begin position="77"/>
        <end position="189"/>
    </location>
</feature>
<evidence type="ECO:0000256" key="1">
    <source>
        <dbReference type="ARBA" id="ARBA00022679"/>
    </source>
</evidence>
<dbReference type="SMART" id="SM00563">
    <property type="entry name" value="PlsC"/>
    <property type="match status" value="1"/>
</dbReference>
<dbReference type="PANTHER" id="PTHR10434:SF11">
    <property type="entry name" value="1-ACYL-SN-GLYCEROL-3-PHOSPHATE ACYLTRANSFERASE"/>
    <property type="match status" value="1"/>
</dbReference>
<evidence type="ECO:0000313" key="4">
    <source>
        <dbReference type="EMBL" id="CAB4345577.1"/>
    </source>
</evidence>
<dbReference type="SUPFAM" id="SSF69593">
    <property type="entry name" value="Glycerol-3-phosphate (1)-acyltransferase"/>
    <property type="match status" value="1"/>
</dbReference>
<gene>
    <name evidence="4" type="ORF">UFOPK3522_01128</name>
</gene>